<protein>
    <submittedName>
        <fullName evidence="1">Uncharacterized protein</fullName>
    </submittedName>
</protein>
<evidence type="ECO:0000313" key="1">
    <source>
        <dbReference type="EMBL" id="KAF2628646.1"/>
    </source>
</evidence>
<accession>A0ACB6S3B5</accession>
<organism evidence="1 2">
    <name type="scientific">Macroventuria anomochaeta</name>
    <dbReference type="NCBI Taxonomy" id="301207"/>
    <lineage>
        <taxon>Eukaryota</taxon>
        <taxon>Fungi</taxon>
        <taxon>Dikarya</taxon>
        <taxon>Ascomycota</taxon>
        <taxon>Pezizomycotina</taxon>
        <taxon>Dothideomycetes</taxon>
        <taxon>Pleosporomycetidae</taxon>
        <taxon>Pleosporales</taxon>
        <taxon>Pleosporineae</taxon>
        <taxon>Didymellaceae</taxon>
        <taxon>Macroventuria</taxon>
    </lineage>
</organism>
<comment type="caution">
    <text evidence="1">The sequence shown here is derived from an EMBL/GenBank/DDBJ whole genome shotgun (WGS) entry which is preliminary data.</text>
</comment>
<keyword evidence="2" id="KW-1185">Reference proteome</keyword>
<reference evidence="1" key="1">
    <citation type="journal article" date="2020" name="Stud. Mycol.">
        <title>101 Dothideomycetes genomes: a test case for predicting lifestyles and emergence of pathogens.</title>
        <authorList>
            <person name="Haridas S."/>
            <person name="Albert R."/>
            <person name="Binder M."/>
            <person name="Bloem J."/>
            <person name="Labutti K."/>
            <person name="Salamov A."/>
            <person name="Andreopoulos B."/>
            <person name="Baker S."/>
            <person name="Barry K."/>
            <person name="Bills G."/>
            <person name="Bluhm B."/>
            <person name="Cannon C."/>
            <person name="Castanera R."/>
            <person name="Culley D."/>
            <person name="Daum C."/>
            <person name="Ezra D."/>
            <person name="Gonzalez J."/>
            <person name="Henrissat B."/>
            <person name="Kuo A."/>
            <person name="Liang C."/>
            <person name="Lipzen A."/>
            <person name="Lutzoni F."/>
            <person name="Magnuson J."/>
            <person name="Mondo S."/>
            <person name="Nolan M."/>
            <person name="Ohm R."/>
            <person name="Pangilinan J."/>
            <person name="Park H.-J."/>
            <person name="Ramirez L."/>
            <person name="Alfaro M."/>
            <person name="Sun H."/>
            <person name="Tritt A."/>
            <person name="Yoshinaga Y."/>
            <person name="Zwiers L.-H."/>
            <person name="Turgeon B."/>
            <person name="Goodwin S."/>
            <person name="Spatafora J."/>
            <person name="Crous P."/>
            <person name="Grigoriev I."/>
        </authorList>
    </citation>
    <scope>NUCLEOTIDE SEQUENCE</scope>
    <source>
        <strain evidence="1">CBS 525.71</strain>
    </source>
</reference>
<evidence type="ECO:0000313" key="2">
    <source>
        <dbReference type="Proteomes" id="UP000799754"/>
    </source>
</evidence>
<proteinExistence type="predicted"/>
<gene>
    <name evidence="1" type="ORF">BU25DRAFT_409676</name>
</gene>
<dbReference type="Proteomes" id="UP000799754">
    <property type="component" value="Unassembled WGS sequence"/>
</dbReference>
<name>A0ACB6S3B5_9PLEO</name>
<sequence length="154" mass="18192">MDSLDFDRLSLDTKYIKFERYFKQLIKLGREVLVRDHSFDTPGVHILNADRYLHLRDKVCDWITHPDNAALFTDRDTYFYLAQMSATMHTVEIALALPHQPINWPGAAPGPDLYWPGIGKRDVYRQFDQLIHDGRDLNTEAMPWNRREDVEMRE</sequence>
<dbReference type="EMBL" id="MU006712">
    <property type="protein sequence ID" value="KAF2628646.1"/>
    <property type="molecule type" value="Genomic_DNA"/>
</dbReference>